<dbReference type="InterPro" id="IPR000160">
    <property type="entry name" value="GGDEF_dom"/>
</dbReference>
<feature type="transmembrane region" description="Helical" evidence="1">
    <location>
        <begin position="127"/>
        <end position="160"/>
    </location>
</feature>
<sequence>MAEPTGGRAGLWSAIVRSWHAGPDYRARIDYLASRRLLRGFRFAVALPALSLGAAAGALALADHTGGAPAASIRVLGVVVGLYWCIRWLVGPPPSMPVASVFVLTCGLTIVLVSATHPNAAAGAISAMAMILTATFAACLLSLTVCLAHTVIAAMAIVFFAPRLSAEMGMLAAITSIGVFAVVTIALPVVIYFGLTLMSQDAVDADTDDLCGTLNRRGFYRVAAARLGRHQRRGDATAVVGLLMIDHDGFKSINDLFGHIAGDAALLATAEIVRFETEGMEAYTARLGGDEFAVLTFCARQENVSDLAERIRHRAEVSAATSGAARGCTVSIGVSLESVASAALAPLVRSADAAMYRAKFTGNAVVVSGASESEAASIDR</sequence>
<dbReference type="CDD" id="cd01949">
    <property type="entry name" value="GGDEF"/>
    <property type="match status" value="1"/>
</dbReference>
<organism evidence="3 4">
    <name type="scientific">Tsukamurella pseudospumae</name>
    <dbReference type="NCBI Taxonomy" id="239498"/>
    <lineage>
        <taxon>Bacteria</taxon>
        <taxon>Bacillati</taxon>
        <taxon>Actinomycetota</taxon>
        <taxon>Actinomycetes</taxon>
        <taxon>Mycobacteriales</taxon>
        <taxon>Tsukamurellaceae</taxon>
        <taxon>Tsukamurella</taxon>
    </lineage>
</organism>
<feature type="domain" description="GGDEF" evidence="2">
    <location>
        <begin position="238"/>
        <end position="370"/>
    </location>
</feature>
<evidence type="ECO:0000313" key="4">
    <source>
        <dbReference type="Proteomes" id="UP000070409"/>
    </source>
</evidence>
<dbReference type="InterPro" id="IPR029787">
    <property type="entry name" value="Nucleotide_cyclase"/>
</dbReference>
<dbReference type="NCBIfam" id="TIGR00254">
    <property type="entry name" value="GGDEF"/>
    <property type="match status" value="1"/>
</dbReference>
<comment type="caution">
    <text evidence="3">The sequence shown here is derived from an EMBL/GenBank/DDBJ whole genome shotgun (WGS) entry which is preliminary data.</text>
</comment>
<feature type="transmembrane region" description="Helical" evidence="1">
    <location>
        <begin position="43"/>
        <end position="62"/>
    </location>
</feature>
<gene>
    <name evidence="3" type="ORF">AXK61_21295</name>
</gene>
<evidence type="ECO:0000259" key="2">
    <source>
        <dbReference type="PROSITE" id="PS50887"/>
    </source>
</evidence>
<accession>A0A137ZHU1</accession>
<keyword evidence="1" id="KW-0812">Transmembrane</keyword>
<keyword evidence="1" id="KW-0472">Membrane</keyword>
<feature type="transmembrane region" description="Helical" evidence="1">
    <location>
        <begin position="68"/>
        <end position="86"/>
    </location>
</feature>
<dbReference type="SUPFAM" id="SSF55073">
    <property type="entry name" value="Nucleotide cyclase"/>
    <property type="match status" value="1"/>
</dbReference>
<protein>
    <recommendedName>
        <fullName evidence="2">GGDEF domain-containing protein</fullName>
    </recommendedName>
</protein>
<reference evidence="3 4" key="1">
    <citation type="submission" date="2016-02" db="EMBL/GenBank/DDBJ databases">
        <authorList>
            <person name="Teng J.L."/>
            <person name="Tang Y."/>
            <person name="Huang Y."/>
            <person name="Guo F."/>
            <person name="Wei W."/>
            <person name="Chen J.H."/>
            <person name="Wong S.Y."/>
            <person name="Lau S.K."/>
            <person name="Woo P.C."/>
        </authorList>
    </citation>
    <scope>NUCLEOTIDE SEQUENCE [LARGE SCALE GENOMIC DNA]</scope>
    <source>
        <strain evidence="3 4">JCM 13375</strain>
    </source>
</reference>
<dbReference type="InterPro" id="IPR050469">
    <property type="entry name" value="Diguanylate_Cyclase"/>
</dbReference>
<dbReference type="InterPro" id="IPR043128">
    <property type="entry name" value="Rev_trsase/Diguanyl_cyclase"/>
</dbReference>
<dbReference type="EMBL" id="LSRE01000016">
    <property type="protein sequence ID" value="KXO97759.1"/>
    <property type="molecule type" value="Genomic_DNA"/>
</dbReference>
<dbReference type="PANTHER" id="PTHR45138">
    <property type="entry name" value="REGULATORY COMPONENTS OF SENSORY TRANSDUCTION SYSTEM"/>
    <property type="match status" value="1"/>
</dbReference>
<name>A0A137ZHU1_9ACTN</name>
<keyword evidence="4" id="KW-1185">Reference proteome</keyword>
<proteinExistence type="predicted"/>
<dbReference type="PROSITE" id="PS50887">
    <property type="entry name" value="GGDEF"/>
    <property type="match status" value="1"/>
</dbReference>
<dbReference type="Pfam" id="PF00990">
    <property type="entry name" value="GGDEF"/>
    <property type="match status" value="1"/>
</dbReference>
<dbReference type="PANTHER" id="PTHR45138:SF9">
    <property type="entry name" value="DIGUANYLATE CYCLASE DGCM-RELATED"/>
    <property type="match status" value="1"/>
</dbReference>
<dbReference type="Gene3D" id="3.30.70.270">
    <property type="match status" value="1"/>
</dbReference>
<dbReference type="SMART" id="SM00267">
    <property type="entry name" value="GGDEF"/>
    <property type="match status" value="1"/>
</dbReference>
<dbReference type="Proteomes" id="UP000070409">
    <property type="component" value="Unassembled WGS sequence"/>
</dbReference>
<evidence type="ECO:0000313" key="3">
    <source>
        <dbReference type="EMBL" id="KXO97759.1"/>
    </source>
</evidence>
<feature type="transmembrane region" description="Helical" evidence="1">
    <location>
        <begin position="172"/>
        <end position="195"/>
    </location>
</feature>
<keyword evidence="1" id="KW-1133">Transmembrane helix</keyword>
<evidence type="ECO:0000256" key="1">
    <source>
        <dbReference type="SAM" id="Phobius"/>
    </source>
</evidence>
<feature type="transmembrane region" description="Helical" evidence="1">
    <location>
        <begin position="98"/>
        <end position="115"/>
    </location>
</feature>